<dbReference type="RefSeq" id="XP_003060076.1">
    <property type="nucleotide sequence ID" value="XM_003060030.1"/>
</dbReference>
<feature type="modified residue" description="4-aspartylphosphate" evidence="7">
    <location>
        <position position="1050"/>
    </location>
</feature>
<dbReference type="InterPro" id="IPR001425">
    <property type="entry name" value="Arc/bac/fun_rhodopsins"/>
</dbReference>
<feature type="domain" description="Response regulatory" evidence="10">
    <location>
        <begin position="995"/>
        <end position="1132"/>
    </location>
</feature>
<dbReference type="STRING" id="564608.C1MVP6"/>
<dbReference type="OMA" id="KPCRPET"/>
<keyword evidence="4 9" id="KW-0812">Transmembrane</keyword>
<feature type="transmembrane region" description="Helical" evidence="9">
    <location>
        <begin position="291"/>
        <end position="309"/>
    </location>
</feature>
<dbReference type="SMART" id="SM00448">
    <property type="entry name" value="REC"/>
    <property type="match status" value="1"/>
</dbReference>
<keyword evidence="12" id="KW-1185">Reference proteome</keyword>
<dbReference type="SMART" id="SM00388">
    <property type="entry name" value="HisKA"/>
    <property type="match status" value="1"/>
</dbReference>
<dbReference type="SUPFAM" id="SSF52172">
    <property type="entry name" value="CheY-like"/>
    <property type="match status" value="1"/>
</dbReference>
<gene>
    <name evidence="11" type="ORF">MICPUCDRAFT_40573</name>
</gene>
<dbReference type="Proteomes" id="UP000001876">
    <property type="component" value="Unassembled WGS sequence"/>
</dbReference>
<dbReference type="Gene3D" id="1.10.287.130">
    <property type="match status" value="1"/>
</dbReference>
<dbReference type="InterPro" id="IPR011006">
    <property type="entry name" value="CheY-like_superfamily"/>
</dbReference>
<dbReference type="AlphaFoldDB" id="C1MVP6"/>
<evidence type="ECO:0000256" key="5">
    <source>
        <dbReference type="ARBA" id="ARBA00022989"/>
    </source>
</evidence>
<dbReference type="eggNOG" id="KOG0519">
    <property type="taxonomic scope" value="Eukaryota"/>
</dbReference>
<dbReference type="Pfam" id="PF01036">
    <property type="entry name" value="Bac_rhodopsin"/>
    <property type="match status" value="1"/>
</dbReference>
<name>C1MVP6_MICPC</name>
<sequence length="1152" mass="120375">MRAGSPRGVAAAATAPAHPARADELSGRALLLLFLAFLAADACLTPVFLSSSDAAPRRDDAPSSSATASATSFRRDVAVFGTALFTAATTLSVVSALWATHPARRRHFWSATYVNAVAGVAHLQMMRGGEWWLVGDARTRGDLPSGLRLLSWFFSTPVMIVLMRQFHGLARKPPLSSLTTVSKSAFKGGKKGGNRAAADGGGAAKAKTRASSSSYAPPPASHLAWGTVFMLACGCGGVIAPGMPPPIARVLVVLGGGAFAWVLTQMVRILLGAAEGSAFDSVRRDRGRIRVLVFINVCAWCVFPLVFLARRAGLIDDDEAHLGFSAGDGCAKFSLSALYLVGCGRILDLAEEDVRRRVQEGMADQLAFYHSLSFELRQPLSAVIGFGQLALEYPGPEKVPSAVRDFQRAILASAESMRSLVVQASEYSRLEAEIRNLGILKRPAIDRDENAEGDGEVMGFSPATLLDDVMTSATTALTLGVEVVVETRPKTLLRAAPSTAKTTFVGNVDALRDCLVTLTQGACACRESKEGDCGGAVRCVKLLMELGDATSDEDHFHGATYSEATFTAFVPVNGVPSSSSKGPGASAPSSSSPSSPSSSRRVVSCRHLDEMGMDAAKNKMLGLSMTVARAVVEAMGGDLSYALHPEDASEPDCFSISVPLRRVLYTGPHTTASAHSPPPGDDDSFDFDLLPALPRPRGSKTIAMTHPSLSRHFAAYVSDVARGSGVVVATAIEEAGGGVVAPDDESDPDPGATLAAAWRRLGADPDAFPVLIAPADAFGGGEGAGGGDAGVGVAAAAREFRDLVCEGGSRASGVLVCATAAATADARAALRERDAVSVVRRPCTTRDLHAALLACVNGALARARVARQSSLGQSGGGGGGGGGGRRDSVDGGGRRASIDIEEFASLSTSRYMGAGSGKEGRLEKGEVPATASAASASSPLHSDDEWATPVAAAEKSKEKSPPPSKESSGSFSEIRPKPASKATSTLKDDELDGLDVLVVEDNHFQLRIIRATLQNSGVSLDVALHGEEAVDRVRGRIDRGEKLYDLVLMDSQMPIMDGATASREIRALEKAHREGKNAAAAAVLNPETMIIVGLSAEAGHEYEREARAAGMDGALGKPCRPETMRKTLKEVHAGRWKRGSFNTAAKRAVSHF</sequence>
<feature type="compositionally biased region" description="Low complexity" evidence="8">
    <location>
        <begin position="577"/>
        <end position="599"/>
    </location>
</feature>
<keyword evidence="6 9" id="KW-0472">Membrane</keyword>
<feature type="region of interest" description="Disordered" evidence="8">
    <location>
        <begin position="869"/>
        <end position="893"/>
    </location>
</feature>
<dbReference type="GO" id="GO:0016020">
    <property type="term" value="C:membrane"/>
    <property type="evidence" value="ECO:0007669"/>
    <property type="project" value="UniProtKB-SubCell"/>
</dbReference>
<evidence type="ECO:0000313" key="11">
    <source>
        <dbReference type="EMBL" id="EEH56028.1"/>
    </source>
</evidence>
<evidence type="ECO:0000259" key="10">
    <source>
        <dbReference type="PROSITE" id="PS50110"/>
    </source>
</evidence>
<dbReference type="GO" id="GO:0000155">
    <property type="term" value="F:phosphorelay sensor kinase activity"/>
    <property type="evidence" value="ECO:0007669"/>
    <property type="project" value="InterPro"/>
</dbReference>
<organism evidence="12">
    <name type="scientific">Micromonas pusilla (strain CCMP1545)</name>
    <name type="common">Picoplanktonic green alga</name>
    <dbReference type="NCBI Taxonomy" id="564608"/>
    <lineage>
        <taxon>Eukaryota</taxon>
        <taxon>Viridiplantae</taxon>
        <taxon>Chlorophyta</taxon>
        <taxon>Mamiellophyceae</taxon>
        <taxon>Mamiellales</taxon>
        <taxon>Mamiellaceae</taxon>
        <taxon>Micromonas</taxon>
    </lineage>
</organism>
<dbReference type="InterPro" id="IPR003661">
    <property type="entry name" value="HisK_dim/P_dom"/>
</dbReference>
<evidence type="ECO:0000256" key="3">
    <source>
        <dbReference type="ARBA" id="ARBA00022553"/>
    </source>
</evidence>
<dbReference type="InterPro" id="IPR001789">
    <property type="entry name" value="Sig_transdc_resp-reg_receiver"/>
</dbReference>
<accession>C1MVP6</accession>
<dbReference type="PANTHER" id="PTHR45339:SF3">
    <property type="entry name" value="HISTIDINE KINASE"/>
    <property type="match status" value="1"/>
</dbReference>
<comment type="similarity">
    <text evidence="2">Belongs to the archaeal/bacterial/fungal opsin family.</text>
</comment>
<feature type="region of interest" description="Disordered" evidence="8">
    <location>
        <begin position="911"/>
        <end position="986"/>
    </location>
</feature>
<feature type="transmembrane region" description="Helical" evidence="9">
    <location>
        <begin position="29"/>
        <end position="49"/>
    </location>
</feature>
<dbReference type="Pfam" id="PF00072">
    <property type="entry name" value="Response_reg"/>
    <property type="match status" value="1"/>
</dbReference>
<evidence type="ECO:0000256" key="2">
    <source>
        <dbReference type="ARBA" id="ARBA00008130"/>
    </source>
</evidence>
<feature type="region of interest" description="Disordered" evidence="8">
    <location>
        <begin position="577"/>
        <end position="603"/>
    </location>
</feature>
<evidence type="ECO:0000256" key="1">
    <source>
        <dbReference type="ARBA" id="ARBA00004141"/>
    </source>
</evidence>
<feature type="transmembrane region" description="Helical" evidence="9">
    <location>
        <begin position="247"/>
        <end position="271"/>
    </location>
</feature>
<dbReference type="InterPro" id="IPR036097">
    <property type="entry name" value="HisK_dim/P_sf"/>
</dbReference>
<dbReference type="SUPFAM" id="SSF81321">
    <property type="entry name" value="Family A G protein-coupled receptor-like"/>
    <property type="match status" value="2"/>
</dbReference>
<dbReference type="SUPFAM" id="SSF47384">
    <property type="entry name" value="Homodimeric domain of signal transducing histidine kinase"/>
    <property type="match status" value="1"/>
</dbReference>
<evidence type="ECO:0000313" key="12">
    <source>
        <dbReference type="Proteomes" id="UP000001876"/>
    </source>
</evidence>
<keyword evidence="5 9" id="KW-1133">Transmembrane helix</keyword>
<dbReference type="CDD" id="cd17546">
    <property type="entry name" value="REC_hyHK_CKI1_RcsC-like"/>
    <property type="match status" value="1"/>
</dbReference>
<keyword evidence="3 7" id="KW-0597">Phosphoprotein</keyword>
<dbReference type="OrthoDB" id="21225at2759"/>
<dbReference type="PANTHER" id="PTHR45339">
    <property type="entry name" value="HYBRID SIGNAL TRANSDUCTION HISTIDINE KINASE J"/>
    <property type="match status" value="1"/>
</dbReference>
<dbReference type="Gene3D" id="1.20.1070.10">
    <property type="entry name" value="Rhodopsin 7-helix transmembrane proteins"/>
    <property type="match status" value="1"/>
</dbReference>
<dbReference type="KEGG" id="mpp:MICPUCDRAFT_40573"/>
<reference evidence="11 12" key="1">
    <citation type="journal article" date="2009" name="Science">
        <title>Green evolution and dynamic adaptations revealed by genomes of the marine picoeukaryotes Micromonas.</title>
        <authorList>
            <person name="Worden A.Z."/>
            <person name="Lee J.H."/>
            <person name="Mock T."/>
            <person name="Rouze P."/>
            <person name="Simmons M.P."/>
            <person name="Aerts A.L."/>
            <person name="Allen A.E."/>
            <person name="Cuvelier M.L."/>
            <person name="Derelle E."/>
            <person name="Everett M.V."/>
            <person name="Foulon E."/>
            <person name="Grimwood J."/>
            <person name="Gundlach H."/>
            <person name="Henrissat B."/>
            <person name="Napoli C."/>
            <person name="McDonald S.M."/>
            <person name="Parker M.S."/>
            <person name="Rombauts S."/>
            <person name="Salamov A."/>
            <person name="Von Dassow P."/>
            <person name="Badger J.H."/>
            <person name="Coutinho P.M."/>
            <person name="Demir E."/>
            <person name="Dubchak I."/>
            <person name="Gentemann C."/>
            <person name="Eikrem W."/>
            <person name="Gready J.E."/>
            <person name="John U."/>
            <person name="Lanier W."/>
            <person name="Lindquist E.A."/>
            <person name="Lucas S."/>
            <person name="Mayer K.F."/>
            <person name="Moreau H."/>
            <person name="Not F."/>
            <person name="Otillar R."/>
            <person name="Panaud O."/>
            <person name="Pangilinan J."/>
            <person name="Paulsen I."/>
            <person name="Piegu B."/>
            <person name="Poliakov A."/>
            <person name="Robbens S."/>
            <person name="Schmutz J."/>
            <person name="Toulza E."/>
            <person name="Wyss T."/>
            <person name="Zelensky A."/>
            <person name="Zhou K."/>
            <person name="Armbrust E.V."/>
            <person name="Bhattacharya D."/>
            <person name="Goodenough U.W."/>
            <person name="Van de Peer Y."/>
            <person name="Grigoriev I.V."/>
        </authorList>
    </citation>
    <scope>NUCLEOTIDE SEQUENCE [LARGE SCALE GENOMIC DNA]</scope>
    <source>
        <strain evidence="11 12">CCMP1545</strain>
    </source>
</reference>
<evidence type="ECO:0000256" key="4">
    <source>
        <dbReference type="ARBA" id="ARBA00022692"/>
    </source>
</evidence>
<dbReference type="EMBL" id="GG663741">
    <property type="protein sequence ID" value="EEH56028.1"/>
    <property type="molecule type" value="Genomic_DNA"/>
</dbReference>
<protein>
    <submittedName>
        <fullName evidence="11">Predicted protein</fullName>
    </submittedName>
</protein>
<evidence type="ECO:0000256" key="7">
    <source>
        <dbReference type="PROSITE-ProRule" id="PRU00169"/>
    </source>
</evidence>
<proteinExistence type="inferred from homology"/>
<evidence type="ECO:0000256" key="8">
    <source>
        <dbReference type="SAM" id="MobiDB-lite"/>
    </source>
</evidence>
<feature type="compositionally biased region" description="Gly residues" evidence="8">
    <location>
        <begin position="873"/>
        <end position="883"/>
    </location>
</feature>
<dbReference type="CDD" id="cd00082">
    <property type="entry name" value="HisKA"/>
    <property type="match status" value="1"/>
</dbReference>
<comment type="subcellular location">
    <subcellularLocation>
        <location evidence="1">Membrane</location>
        <topology evidence="1">Multi-pass membrane protein</topology>
    </subcellularLocation>
</comment>
<evidence type="ECO:0000256" key="9">
    <source>
        <dbReference type="SAM" id="Phobius"/>
    </source>
</evidence>
<feature type="compositionally biased region" description="Basic and acidic residues" evidence="8">
    <location>
        <begin position="884"/>
        <end position="893"/>
    </location>
</feature>
<dbReference type="GeneID" id="9685514"/>
<evidence type="ECO:0000256" key="6">
    <source>
        <dbReference type="ARBA" id="ARBA00023136"/>
    </source>
</evidence>
<feature type="transmembrane region" description="Helical" evidence="9">
    <location>
        <begin position="223"/>
        <end position="241"/>
    </location>
</feature>
<feature type="transmembrane region" description="Helical" evidence="9">
    <location>
        <begin position="77"/>
        <end position="100"/>
    </location>
</feature>
<dbReference type="PROSITE" id="PS50110">
    <property type="entry name" value="RESPONSE_REGULATORY"/>
    <property type="match status" value="1"/>
</dbReference>
<dbReference type="Gene3D" id="3.40.50.2300">
    <property type="match status" value="1"/>
</dbReference>